<name>A0ACB9A127_9ASTR</name>
<dbReference type="Proteomes" id="UP001056120">
    <property type="component" value="Linkage Group LG25"/>
</dbReference>
<organism evidence="1 2">
    <name type="scientific">Smallanthus sonchifolius</name>
    <dbReference type="NCBI Taxonomy" id="185202"/>
    <lineage>
        <taxon>Eukaryota</taxon>
        <taxon>Viridiplantae</taxon>
        <taxon>Streptophyta</taxon>
        <taxon>Embryophyta</taxon>
        <taxon>Tracheophyta</taxon>
        <taxon>Spermatophyta</taxon>
        <taxon>Magnoliopsida</taxon>
        <taxon>eudicotyledons</taxon>
        <taxon>Gunneridae</taxon>
        <taxon>Pentapetalae</taxon>
        <taxon>asterids</taxon>
        <taxon>campanulids</taxon>
        <taxon>Asterales</taxon>
        <taxon>Asteraceae</taxon>
        <taxon>Asteroideae</taxon>
        <taxon>Heliantheae alliance</taxon>
        <taxon>Millerieae</taxon>
        <taxon>Smallanthus</taxon>
    </lineage>
</organism>
<reference evidence="1 2" key="2">
    <citation type="journal article" date="2022" name="Mol. Ecol. Resour.">
        <title>The genomes of chicory, endive, great burdock and yacon provide insights into Asteraceae paleo-polyploidization history and plant inulin production.</title>
        <authorList>
            <person name="Fan W."/>
            <person name="Wang S."/>
            <person name="Wang H."/>
            <person name="Wang A."/>
            <person name="Jiang F."/>
            <person name="Liu H."/>
            <person name="Zhao H."/>
            <person name="Xu D."/>
            <person name="Zhang Y."/>
        </authorList>
    </citation>
    <scope>NUCLEOTIDE SEQUENCE [LARGE SCALE GENOMIC DNA]</scope>
    <source>
        <strain evidence="2">cv. Yunnan</strain>
        <tissue evidence="1">Leaves</tissue>
    </source>
</reference>
<keyword evidence="2" id="KW-1185">Reference proteome</keyword>
<protein>
    <submittedName>
        <fullName evidence="1">Uncharacterized protein</fullName>
    </submittedName>
</protein>
<accession>A0ACB9A127</accession>
<gene>
    <name evidence="1" type="ORF">L1987_73880</name>
</gene>
<reference evidence="2" key="1">
    <citation type="journal article" date="2022" name="Mol. Ecol. Resour.">
        <title>The genomes of chicory, endive, great burdock and yacon provide insights into Asteraceae palaeo-polyploidization history and plant inulin production.</title>
        <authorList>
            <person name="Fan W."/>
            <person name="Wang S."/>
            <person name="Wang H."/>
            <person name="Wang A."/>
            <person name="Jiang F."/>
            <person name="Liu H."/>
            <person name="Zhao H."/>
            <person name="Xu D."/>
            <person name="Zhang Y."/>
        </authorList>
    </citation>
    <scope>NUCLEOTIDE SEQUENCE [LARGE SCALE GENOMIC DNA]</scope>
    <source>
        <strain evidence="2">cv. Yunnan</strain>
    </source>
</reference>
<dbReference type="EMBL" id="CM042042">
    <property type="protein sequence ID" value="KAI3703686.1"/>
    <property type="molecule type" value="Genomic_DNA"/>
</dbReference>
<evidence type="ECO:0000313" key="1">
    <source>
        <dbReference type="EMBL" id="KAI3703686.1"/>
    </source>
</evidence>
<proteinExistence type="predicted"/>
<comment type="caution">
    <text evidence="1">The sequence shown here is derived from an EMBL/GenBank/DDBJ whole genome shotgun (WGS) entry which is preliminary data.</text>
</comment>
<sequence length="86" mass="10103">MAARGRVILDIKESQRRLILADFRMIKWIIRLENPMFINQEAVHGRVNPVLFRLCKRRTKDRSHSPTSKSQNEIKKGISCLTLKDE</sequence>
<evidence type="ECO:0000313" key="2">
    <source>
        <dbReference type="Proteomes" id="UP001056120"/>
    </source>
</evidence>